<evidence type="ECO:0000313" key="2">
    <source>
        <dbReference type="EnsemblFungi" id="PTTG_30405-t43_1-p1"/>
    </source>
</evidence>
<protein>
    <submittedName>
        <fullName evidence="1 2">Uncharacterized protein</fullName>
    </submittedName>
</protein>
<organism evidence="1">
    <name type="scientific">Puccinia triticina (isolate 1-1 / race 1 (BBBD))</name>
    <name type="common">Brown leaf rust fungus</name>
    <dbReference type="NCBI Taxonomy" id="630390"/>
    <lineage>
        <taxon>Eukaryota</taxon>
        <taxon>Fungi</taxon>
        <taxon>Dikarya</taxon>
        <taxon>Basidiomycota</taxon>
        <taxon>Pucciniomycotina</taxon>
        <taxon>Pucciniomycetes</taxon>
        <taxon>Pucciniales</taxon>
        <taxon>Pucciniaceae</taxon>
        <taxon>Puccinia</taxon>
    </lineage>
</organism>
<reference evidence="1" key="1">
    <citation type="submission" date="2009-11" db="EMBL/GenBank/DDBJ databases">
        <authorList>
            <consortium name="The Broad Institute Genome Sequencing Platform"/>
            <person name="Ward D."/>
            <person name="Feldgarden M."/>
            <person name="Earl A."/>
            <person name="Young S.K."/>
            <person name="Zeng Q."/>
            <person name="Koehrsen M."/>
            <person name="Alvarado L."/>
            <person name="Berlin A."/>
            <person name="Bochicchio J."/>
            <person name="Borenstein D."/>
            <person name="Chapman S.B."/>
            <person name="Chen Z."/>
            <person name="Engels R."/>
            <person name="Freedman E."/>
            <person name="Gellesch M."/>
            <person name="Goldberg J."/>
            <person name="Griggs A."/>
            <person name="Gujja S."/>
            <person name="Heilman E."/>
            <person name="Heiman D."/>
            <person name="Hepburn T."/>
            <person name="Howarth C."/>
            <person name="Jen D."/>
            <person name="Larson L."/>
            <person name="Lewis B."/>
            <person name="Mehta T."/>
            <person name="Park D."/>
            <person name="Pearson M."/>
            <person name="Roberts A."/>
            <person name="Saif S."/>
            <person name="Shea T."/>
            <person name="Shenoy N."/>
            <person name="Sisk P."/>
            <person name="Stolte C."/>
            <person name="Sykes S."/>
            <person name="Thomson T."/>
            <person name="Walk T."/>
            <person name="White J."/>
            <person name="Yandava C."/>
            <person name="Izard J."/>
            <person name="Baranova O.V."/>
            <person name="Blanton J.M."/>
            <person name="Tanner A.C."/>
            <person name="Dewhirst F.E."/>
            <person name="Haas B."/>
            <person name="Nusbaum C."/>
            <person name="Birren B."/>
        </authorList>
    </citation>
    <scope>NUCLEOTIDE SEQUENCE [LARGE SCALE GENOMIC DNA]</scope>
    <source>
        <strain evidence="1">1-1 BBBD Race 1</strain>
    </source>
</reference>
<dbReference type="OrthoDB" id="2515829at2759"/>
<accession>A0A180FYU6</accession>
<evidence type="ECO:0000313" key="3">
    <source>
        <dbReference type="Proteomes" id="UP000005240"/>
    </source>
</evidence>
<name>A0A180FYU6_PUCT1</name>
<dbReference type="EMBL" id="ADAS02003438">
    <property type="protein sequence ID" value="OAV85596.1"/>
    <property type="molecule type" value="Genomic_DNA"/>
</dbReference>
<reference evidence="1" key="2">
    <citation type="submission" date="2016-05" db="EMBL/GenBank/DDBJ databases">
        <title>Comparative analysis highlights variable genome content of wheat rusts and divergence of the mating loci.</title>
        <authorList>
            <person name="Cuomo C.A."/>
            <person name="Bakkeren G."/>
            <person name="Szabo L."/>
            <person name="Khalil H."/>
            <person name="Joly D."/>
            <person name="Goldberg J."/>
            <person name="Young S."/>
            <person name="Zeng Q."/>
            <person name="Fellers J."/>
        </authorList>
    </citation>
    <scope>NUCLEOTIDE SEQUENCE [LARGE SCALE GENOMIC DNA]</scope>
    <source>
        <strain evidence="1">1-1 BBBD Race 1</strain>
    </source>
</reference>
<dbReference type="AlphaFoldDB" id="A0A180FYU6"/>
<sequence>MGVTGAARKKFVEQYRNAVPRQVAEVLFGIRPPGESSIRRLPLYPKGPPSPPQIPQHPSWHWSETIIPGPAPVPVATQNSITPSAPANSANPIGYDEPKDESEAIPVATVQVRLDLSKAGRILIPVSFRTSSTSSVIASVLVDTGSMANFISDWFIREHRLSSRRRKTAIQCVGFDGQPGHFWDHSTRFSRCDFWSAVVGSTDLERIWKC</sequence>
<keyword evidence="3" id="KW-1185">Reference proteome</keyword>
<evidence type="ECO:0000313" key="1">
    <source>
        <dbReference type="EMBL" id="OAV85596.1"/>
    </source>
</evidence>
<proteinExistence type="predicted"/>
<reference evidence="2" key="4">
    <citation type="submission" date="2025-05" db="UniProtKB">
        <authorList>
            <consortium name="EnsemblFungi"/>
        </authorList>
    </citation>
    <scope>IDENTIFICATION</scope>
    <source>
        <strain evidence="2">isolate 1-1 / race 1 (BBBD)</strain>
    </source>
</reference>
<gene>
    <name evidence="1" type="ORF">PTTG_30405</name>
</gene>
<dbReference type="EnsemblFungi" id="PTTG_30405-t43_1">
    <property type="protein sequence ID" value="PTTG_30405-t43_1-p1"/>
    <property type="gene ID" value="PTTG_30405"/>
</dbReference>
<dbReference type="Proteomes" id="UP000005240">
    <property type="component" value="Unassembled WGS sequence"/>
</dbReference>
<dbReference type="VEuPathDB" id="FungiDB:PTTG_30405"/>
<reference evidence="2 3" key="3">
    <citation type="journal article" date="2017" name="G3 (Bethesda)">
        <title>Comparative analysis highlights variable genome content of wheat rusts and divergence of the mating loci.</title>
        <authorList>
            <person name="Cuomo C.A."/>
            <person name="Bakkeren G."/>
            <person name="Khalil H.B."/>
            <person name="Panwar V."/>
            <person name="Joly D."/>
            <person name="Linning R."/>
            <person name="Sakthikumar S."/>
            <person name="Song X."/>
            <person name="Adiconis X."/>
            <person name="Fan L."/>
            <person name="Goldberg J.M."/>
            <person name="Levin J.Z."/>
            <person name="Young S."/>
            <person name="Zeng Q."/>
            <person name="Anikster Y."/>
            <person name="Bruce M."/>
            <person name="Wang M."/>
            <person name="Yin C."/>
            <person name="McCallum B."/>
            <person name="Szabo L.J."/>
            <person name="Hulbert S."/>
            <person name="Chen X."/>
            <person name="Fellers J.P."/>
        </authorList>
    </citation>
    <scope>NUCLEOTIDE SEQUENCE</scope>
    <source>
        <strain evidence="2">isolate 1-1 / race 1 (BBBD)</strain>
        <strain evidence="3">Isolate 1-1 / race 1 (BBBD)</strain>
    </source>
</reference>